<feature type="compositionally biased region" description="Basic and acidic residues" evidence="1">
    <location>
        <begin position="171"/>
        <end position="185"/>
    </location>
</feature>
<feature type="region of interest" description="Disordered" evidence="1">
    <location>
        <begin position="328"/>
        <end position="349"/>
    </location>
</feature>
<gene>
    <name evidence="2" type="ORF">Vafri_3449</name>
</gene>
<feature type="region of interest" description="Disordered" evidence="1">
    <location>
        <begin position="152"/>
        <end position="229"/>
    </location>
</feature>
<sequence>MLDYGFARSAGGRCSDFQGRGRHGRGITSRALVGGAEYSHFFLNPLAVGSHEEGLPIPHAGAASLCPETAFHNPLAKEYSSSDDDLPDSPPDSPSGCMLSFLSFPRAYDFGTNGVGAKFPRPPSSLNKKANIISYNKTPMSSAHRKCKAHPTGVALSSTTGRTAPAAALLKRKDDSSSQRMDRNGPIRGATPLPEPTPTELRGQLGSLEPSVERPPTPNEPHAPHTPPLISRDAAAATASWRWCKSGLPQQRQEEQQKRQCGEIRLDQPQHSAGGDALSSNDGVGMVTQVQGDEGQNLLQLELDKEEQWLPLVPQNGEIPVLPQTPQLQDQSQRLLPKHRAPSQTPTEAPCSSAALLTRLASGCAQAATAAAAQSPIQHNIAAACGTSTAAAVGSCSSISQTTPARHVVDTTITVVSAANASCTPGALGATSAGSRSNSTVAKREGGRGLFTLGSHTSSSSNNSNNARWEIVDGPPCSISGLAMTRAIIRQLGLLPPGMSTAPE</sequence>
<accession>A0A8J4ARJ2</accession>
<dbReference type="EMBL" id="BNCO01000003">
    <property type="protein sequence ID" value="GIL46457.1"/>
    <property type="molecule type" value="Genomic_DNA"/>
</dbReference>
<reference evidence="2" key="1">
    <citation type="journal article" date="2021" name="Proc. Natl. Acad. Sci. U.S.A.">
        <title>Three genomes in the algal genus Volvox reveal the fate of a haploid sex-determining region after a transition to homothallism.</title>
        <authorList>
            <person name="Yamamoto K."/>
            <person name="Hamaji T."/>
            <person name="Kawai-Toyooka H."/>
            <person name="Matsuzaki R."/>
            <person name="Takahashi F."/>
            <person name="Nishimura Y."/>
            <person name="Kawachi M."/>
            <person name="Noguchi H."/>
            <person name="Minakuchi Y."/>
            <person name="Umen J.G."/>
            <person name="Toyoda A."/>
            <person name="Nozaki H."/>
        </authorList>
    </citation>
    <scope>NUCLEOTIDE SEQUENCE</scope>
    <source>
        <strain evidence="2">NIES-3780</strain>
    </source>
</reference>
<evidence type="ECO:0000313" key="2">
    <source>
        <dbReference type="EMBL" id="GIL46457.1"/>
    </source>
</evidence>
<evidence type="ECO:0000256" key="1">
    <source>
        <dbReference type="SAM" id="MobiDB-lite"/>
    </source>
</evidence>
<proteinExistence type="predicted"/>
<feature type="compositionally biased region" description="Pro residues" evidence="1">
    <location>
        <begin position="213"/>
        <end position="227"/>
    </location>
</feature>
<name>A0A8J4ARJ2_9CHLO</name>
<keyword evidence="3" id="KW-1185">Reference proteome</keyword>
<comment type="caution">
    <text evidence="2">The sequence shown here is derived from an EMBL/GenBank/DDBJ whole genome shotgun (WGS) entry which is preliminary data.</text>
</comment>
<organism evidence="2 3">
    <name type="scientific">Volvox africanus</name>
    <dbReference type="NCBI Taxonomy" id="51714"/>
    <lineage>
        <taxon>Eukaryota</taxon>
        <taxon>Viridiplantae</taxon>
        <taxon>Chlorophyta</taxon>
        <taxon>core chlorophytes</taxon>
        <taxon>Chlorophyceae</taxon>
        <taxon>CS clade</taxon>
        <taxon>Chlamydomonadales</taxon>
        <taxon>Volvocaceae</taxon>
        <taxon>Volvox</taxon>
    </lineage>
</organism>
<dbReference type="Proteomes" id="UP000747399">
    <property type="component" value="Unassembled WGS sequence"/>
</dbReference>
<evidence type="ECO:0000313" key="3">
    <source>
        <dbReference type="Proteomes" id="UP000747399"/>
    </source>
</evidence>
<protein>
    <submittedName>
        <fullName evidence="2">Uncharacterized protein</fullName>
    </submittedName>
</protein>
<dbReference type="AlphaFoldDB" id="A0A8J4ARJ2"/>